<reference evidence="3 4" key="1">
    <citation type="journal article" date="2008" name="Nature">
        <title>The Trichoplax genome and the nature of placozoans.</title>
        <authorList>
            <person name="Srivastava M."/>
            <person name="Begovic E."/>
            <person name="Chapman J."/>
            <person name="Putnam N.H."/>
            <person name="Hellsten U."/>
            <person name="Kawashima T."/>
            <person name="Kuo A."/>
            <person name="Mitros T."/>
            <person name="Salamov A."/>
            <person name="Carpenter M.L."/>
            <person name="Signorovitch A.Y."/>
            <person name="Moreno M.A."/>
            <person name="Kamm K."/>
            <person name="Grimwood J."/>
            <person name="Schmutz J."/>
            <person name="Shapiro H."/>
            <person name="Grigoriev I.V."/>
            <person name="Buss L.W."/>
            <person name="Schierwater B."/>
            <person name="Dellaporta S.L."/>
            <person name="Rokhsar D.S."/>
        </authorList>
    </citation>
    <scope>NUCLEOTIDE SEQUENCE [LARGE SCALE GENOMIC DNA]</scope>
    <source>
        <strain evidence="3 4">Grell-BS-1999</strain>
    </source>
</reference>
<keyword evidence="4" id="KW-1185">Reference proteome</keyword>
<dbReference type="PANTHER" id="PTHR46534:SF1">
    <property type="entry name" value="IGGFC-BINDING PROTEIN N-TERMINAL DOMAIN-CONTAINING PROTEIN"/>
    <property type="match status" value="1"/>
</dbReference>
<dbReference type="HOGENOM" id="CLU_405087_0_0_1"/>
<dbReference type="eggNOG" id="KOG1216">
    <property type="taxonomic scope" value="Eukaryota"/>
</dbReference>
<dbReference type="Pfam" id="PF17517">
    <property type="entry name" value="IgGFc_binding"/>
    <property type="match status" value="1"/>
</dbReference>
<feature type="signal peptide" evidence="1">
    <location>
        <begin position="1"/>
        <end position="23"/>
    </location>
</feature>
<dbReference type="CTD" id="6751484"/>
<dbReference type="InterPro" id="IPR035234">
    <property type="entry name" value="IgGFc-bd_N"/>
</dbReference>
<evidence type="ECO:0000313" key="3">
    <source>
        <dbReference type="EMBL" id="EDV26273.1"/>
    </source>
</evidence>
<feature type="chain" id="PRO_5002796881" description="IgGFc-binding protein N-terminal domain-containing protein" evidence="1">
    <location>
        <begin position="24"/>
        <end position="679"/>
    </location>
</feature>
<gene>
    <name evidence="3" type="ORF">TRIADDRAFT_54093</name>
</gene>
<evidence type="ECO:0000259" key="2">
    <source>
        <dbReference type="Pfam" id="PF17517"/>
    </source>
</evidence>
<dbReference type="OrthoDB" id="10005154at2759"/>
<evidence type="ECO:0000256" key="1">
    <source>
        <dbReference type="SAM" id="SignalP"/>
    </source>
</evidence>
<dbReference type="GeneID" id="6751484"/>
<dbReference type="AlphaFoldDB" id="B3RR32"/>
<evidence type="ECO:0000313" key="4">
    <source>
        <dbReference type="Proteomes" id="UP000009022"/>
    </source>
</evidence>
<dbReference type="Proteomes" id="UP000009022">
    <property type="component" value="Unassembled WGS sequence"/>
</dbReference>
<dbReference type="STRING" id="10228.B3RR32"/>
<dbReference type="PANTHER" id="PTHR46534">
    <property type="entry name" value="IGGFC_BINDING DOMAIN-CONTAINING PROTEIN"/>
    <property type="match status" value="1"/>
</dbReference>
<dbReference type="InParanoid" id="B3RR32"/>
<dbReference type="PhylomeDB" id="B3RR32"/>
<name>B3RR32_TRIAD</name>
<dbReference type="KEGG" id="tad:TRIADDRAFT_54093"/>
<protein>
    <recommendedName>
        <fullName evidence="2">IgGFc-binding protein N-terminal domain-containing protein</fullName>
    </recommendedName>
</protein>
<dbReference type="EMBL" id="DS985243">
    <property type="protein sequence ID" value="EDV26273.1"/>
    <property type="molecule type" value="Genomic_DNA"/>
</dbReference>
<feature type="domain" description="IgGFc-binding protein N-terminal" evidence="2">
    <location>
        <begin position="133"/>
        <end position="428"/>
    </location>
</feature>
<dbReference type="OMA" id="PRINGNW"/>
<proteinExistence type="predicted"/>
<keyword evidence="1" id="KW-0732">Signal</keyword>
<organism evidence="3 4">
    <name type="scientific">Trichoplax adhaerens</name>
    <name type="common">Trichoplax reptans</name>
    <dbReference type="NCBI Taxonomy" id="10228"/>
    <lineage>
        <taxon>Eukaryota</taxon>
        <taxon>Metazoa</taxon>
        <taxon>Placozoa</taxon>
        <taxon>Uniplacotomia</taxon>
        <taxon>Trichoplacea</taxon>
        <taxon>Trichoplacidae</taxon>
        <taxon>Trichoplax</taxon>
    </lineage>
</organism>
<sequence length="679" mass="75111">MAFQSHLVKIAIFLTLLINLNSSLESFGKAGDPNQATSNYGKTFYVTFNHNPGSLGYPILTLAAESRQASVTVRCLDVSCMFQVSVSSKNTTDVSLPSSIQTKGMGFTNRVVQVTSTENIAVWGNNYRSGSIDSFLVLPRQLYGKRYVVAGYRPTLNSQLSIVASEQDTQINITFPAPITYNGTHYDSQTPLMMMLKAKMAFKYFHQFEDLTGTMITSSQDIAVYSGNECANVPFGQPFCDHLIEQLPSVDDLGTRYIVAGFGGRLGHDIVRITSAMPYTMVYLGNGTSKSLPTRGSHFEFEVNSGTAMYLNCSRPCLLTQYTKGRSVDSTNSDPMMIYIPAIDQYSKDYLFRPTLMLGTEIVHYITIIIEKDQVSGLTLDGNPINSSISWVQAMGTQYVAAAIQVSGLDHQLRHSNPLVTFALLIYGHERVSAYGMLGGVSYGHHCNFAGVPGDLIDNDCDGRTDEELYNGIDDDNDGRIDEDLYRPFPTLYLPQNYTTITCQPMQFNASTEITGMASVGNIDPQCNNDTDIIPYYDDTMIISPCGVQILRKWSVADSCGNVVSGQQSIIARMAGQQSYQFPNHTSGSCPINSSLALNGQPIIEDPTDCPEIQIPQPNVTYQSISVFRCAYYVERIWTITPELLCGPRAQFKQLIRGYDSIGWVLFSSTSWLMSRLSW</sequence>
<accession>B3RR32</accession>
<dbReference type="RefSeq" id="XP_002110269.1">
    <property type="nucleotide sequence ID" value="XM_002110233.1"/>
</dbReference>